<evidence type="ECO:0000256" key="8">
    <source>
        <dbReference type="PROSITE-ProRule" id="PRU00221"/>
    </source>
</evidence>
<gene>
    <name evidence="11" type="ORF">HNY73_020131</name>
</gene>
<evidence type="ECO:0000256" key="7">
    <source>
        <dbReference type="ARBA" id="ARBA00023235"/>
    </source>
</evidence>
<dbReference type="Gene3D" id="2.130.10.10">
    <property type="entry name" value="YVTN repeat-like/Quinoprotein amine dehydrogenase"/>
    <property type="match status" value="2"/>
</dbReference>
<sequence length="953" mass="109382">MSVKRELEHEESSNDECIGPMLSEAAPVKKRKVLEFEHMYLKNMPDKESYEKSYMHRDVITHIALTKTDFLITASCDGHLKFWKKTDEGIVFVKHFRAHLGNIQCISVNSSGTLLCSISNDKSLKVFDVVNFDMINMIKLNYCPSYCEWVHGAGDAIAALAVAKQDSKEIYVYDGREVGEPLHAFEKLHSSSIAVIKFNPVFDVVISCDKNGIIEYWSTQKKDFKFPSCVQFDSKLDTDLYELVKHKTYPTDLAFSPKGDQFAMICSDRKIRIFRFLTGKMIRVYDESLQHLSELQQTKQQLPNMEFGRRMAIERDLEKTEAFDTAGISYDESGYFIMYPTMLGIKVVNVYTNRCVRVLGKNENIRPLKLAIYQGIPNKPKAAITVEMQASDNPTLDARSSDPTIFCTAFKKNRFYLFTTREPDDTKSIDAERDIFNEKPSKEDIIAATESLSQQQVYNSCVIHTTMGDIHCKLFPKECPKSVENFCVHSKNNYYNGHIFHRVIKGFMIQTGDPTGTGTGGESIWGGEFEDEFHPSLKHDRPYTLSMANAGPNTNGSQFFITVIPTPWLDNKHTVFGRVTKGMEVCQNISTVKTNPKTDKPYDDINGNVEDALRVLKARLGNIQKRPQTFDWEFASIDPENPITQVSKTPSDAEFPCDWDDGDVENEKEGISYPNTPRTPSNCKGVDSEEDIEKDEQNEETPEPNFQKLEDVPEKDEKEEKEGDDSDRVLIEKQEDEKKEGEEKETEEKEEGKKAEEKEEEEKKEPMRWERPKRPTSIMKTKLLVNDVVKFIEEMKQKITHEDTDLRVIPSPTACRFELPIDMTTLKDLTPLQYTSKHCRPAETRKKIYTTRYEEYREEKNVSVVLVSVCTSVSMTYRIQYNLDLNQELDAELFVAVSCLMERIIQKNKGSRSSQEKKKNVFEVADFCSLNGKLHGIDISPRLRSLLEFIRIM</sequence>
<feature type="region of interest" description="Disordered" evidence="9">
    <location>
        <begin position="641"/>
        <end position="775"/>
    </location>
</feature>
<keyword evidence="5" id="KW-0677">Repeat</keyword>
<keyword evidence="7 11" id="KW-0413">Isomerase</keyword>
<feature type="compositionally biased region" description="Acidic residues" evidence="9">
    <location>
        <begin position="688"/>
        <end position="702"/>
    </location>
</feature>
<dbReference type="InterPro" id="IPR044666">
    <property type="entry name" value="Cyclophilin_A-like"/>
</dbReference>
<dbReference type="FunFam" id="2.40.100.10:FF:000003">
    <property type="entry name" value="Peptidylprolyl isomerase domain and WD repeat-containing 1"/>
    <property type="match status" value="1"/>
</dbReference>
<proteinExistence type="inferred from homology"/>
<comment type="similarity">
    <text evidence="2">Belongs to the cyclophilin-type PPIase family.</text>
</comment>
<keyword evidence="6" id="KW-0697">Rotamase</keyword>
<evidence type="ECO:0000256" key="4">
    <source>
        <dbReference type="ARBA" id="ARBA00022574"/>
    </source>
</evidence>
<dbReference type="PANTHER" id="PTHR45625">
    <property type="entry name" value="PEPTIDYL-PROLYL CIS-TRANS ISOMERASE-RELATED"/>
    <property type="match status" value="1"/>
</dbReference>
<dbReference type="PROSITE" id="PS50072">
    <property type="entry name" value="CSA_PPIASE_2"/>
    <property type="match status" value="1"/>
</dbReference>
<evidence type="ECO:0000256" key="3">
    <source>
        <dbReference type="ARBA" id="ARBA00013194"/>
    </source>
</evidence>
<reference evidence="11" key="1">
    <citation type="journal article" date="2020" name="bioRxiv">
        <title>Chromosome-level reference genome of the European wasp spider Argiope bruennichi: a resource for studies on range expansion and evolutionary adaptation.</title>
        <authorList>
            <person name="Sheffer M.M."/>
            <person name="Hoppe A."/>
            <person name="Krehenwinkel H."/>
            <person name="Uhl G."/>
            <person name="Kuss A.W."/>
            <person name="Jensen L."/>
            <person name="Jensen C."/>
            <person name="Gillespie R.G."/>
            <person name="Hoff K.J."/>
            <person name="Prost S."/>
        </authorList>
    </citation>
    <scope>NUCLEOTIDE SEQUENCE</scope>
</reference>
<keyword evidence="4 8" id="KW-0853">WD repeat</keyword>
<feature type="repeat" description="WD" evidence="8">
    <location>
        <begin position="96"/>
        <end position="137"/>
    </location>
</feature>
<evidence type="ECO:0000256" key="1">
    <source>
        <dbReference type="ARBA" id="ARBA00000971"/>
    </source>
</evidence>
<dbReference type="InterPro" id="IPR015943">
    <property type="entry name" value="WD40/YVTN_repeat-like_dom_sf"/>
</dbReference>
<dbReference type="GO" id="GO:0003755">
    <property type="term" value="F:peptidyl-prolyl cis-trans isomerase activity"/>
    <property type="evidence" value="ECO:0007669"/>
    <property type="project" value="UniProtKB-KW"/>
</dbReference>
<evidence type="ECO:0000256" key="5">
    <source>
        <dbReference type="ARBA" id="ARBA00022737"/>
    </source>
</evidence>
<keyword evidence="12" id="KW-1185">Reference proteome</keyword>
<organism evidence="11 12">
    <name type="scientific">Argiope bruennichi</name>
    <name type="common">Wasp spider</name>
    <name type="synonym">Aranea bruennichi</name>
    <dbReference type="NCBI Taxonomy" id="94029"/>
    <lineage>
        <taxon>Eukaryota</taxon>
        <taxon>Metazoa</taxon>
        <taxon>Ecdysozoa</taxon>
        <taxon>Arthropoda</taxon>
        <taxon>Chelicerata</taxon>
        <taxon>Arachnida</taxon>
        <taxon>Araneae</taxon>
        <taxon>Araneomorphae</taxon>
        <taxon>Entelegynae</taxon>
        <taxon>Araneoidea</taxon>
        <taxon>Araneidae</taxon>
        <taxon>Argiope</taxon>
    </lineage>
</organism>
<dbReference type="EC" id="5.2.1.8" evidence="3"/>
<dbReference type="InterPro" id="IPR036322">
    <property type="entry name" value="WD40_repeat_dom_sf"/>
</dbReference>
<evidence type="ECO:0000256" key="6">
    <source>
        <dbReference type="ARBA" id="ARBA00023110"/>
    </source>
</evidence>
<reference evidence="11" key="2">
    <citation type="submission" date="2020-06" db="EMBL/GenBank/DDBJ databases">
        <authorList>
            <person name="Sheffer M."/>
        </authorList>
    </citation>
    <scope>NUCLEOTIDE SEQUENCE</scope>
</reference>
<dbReference type="InterPro" id="IPR029000">
    <property type="entry name" value="Cyclophilin-like_dom_sf"/>
</dbReference>
<protein>
    <recommendedName>
        <fullName evidence="3">peptidylprolyl isomerase</fullName>
        <ecNumber evidence="3">5.2.1.8</ecNumber>
    </recommendedName>
</protein>
<dbReference type="PRINTS" id="PR00153">
    <property type="entry name" value="CSAPPISMRASE"/>
</dbReference>
<dbReference type="AlphaFoldDB" id="A0A8T0E740"/>
<dbReference type="Pfam" id="PF00400">
    <property type="entry name" value="WD40"/>
    <property type="match status" value="2"/>
</dbReference>
<dbReference type="Proteomes" id="UP000807504">
    <property type="component" value="Unassembled WGS sequence"/>
</dbReference>
<dbReference type="SUPFAM" id="SSF50891">
    <property type="entry name" value="Cyclophilin-like"/>
    <property type="match status" value="1"/>
</dbReference>
<dbReference type="SUPFAM" id="SSF50978">
    <property type="entry name" value="WD40 repeat-like"/>
    <property type="match status" value="1"/>
</dbReference>
<dbReference type="Pfam" id="PF00160">
    <property type="entry name" value="Pro_isomerase"/>
    <property type="match status" value="1"/>
</dbReference>
<dbReference type="InterPro" id="IPR002130">
    <property type="entry name" value="Cyclophilin-type_PPIase_dom"/>
</dbReference>
<evidence type="ECO:0000313" key="12">
    <source>
        <dbReference type="Proteomes" id="UP000807504"/>
    </source>
</evidence>
<dbReference type="PROSITE" id="PS50082">
    <property type="entry name" value="WD_REPEATS_2"/>
    <property type="match status" value="1"/>
</dbReference>
<dbReference type="InterPro" id="IPR001680">
    <property type="entry name" value="WD40_rpt"/>
</dbReference>
<evidence type="ECO:0000313" key="11">
    <source>
        <dbReference type="EMBL" id="KAF8767140.1"/>
    </source>
</evidence>
<feature type="domain" description="PPIase cyclophilin-type" evidence="10">
    <location>
        <begin position="457"/>
        <end position="605"/>
    </location>
</feature>
<dbReference type="PANTHER" id="PTHR45625:SF4">
    <property type="entry name" value="PEPTIDYLPROLYL ISOMERASE DOMAIN AND WD REPEAT-CONTAINING PROTEIN 1"/>
    <property type="match status" value="1"/>
</dbReference>
<evidence type="ECO:0000259" key="10">
    <source>
        <dbReference type="PROSITE" id="PS50072"/>
    </source>
</evidence>
<dbReference type="FunFam" id="2.130.10.10:FF:000450">
    <property type="entry name" value="Peptidylprolyl isomerase domain and WD-repeat protein 1"/>
    <property type="match status" value="1"/>
</dbReference>
<feature type="compositionally biased region" description="Acidic residues" evidence="9">
    <location>
        <begin position="655"/>
        <end position="664"/>
    </location>
</feature>
<dbReference type="SMART" id="SM00320">
    <property type="entry name" value="WD40"/>
    <property type="match status" value="4"/>
</dbReference>
<comment type="catalytic activity">
    <reaction evidence="1">
        <text>[protein]-peptidylproline (omega=180) = [protein]-peptidylproline (omega=0)</text>
        <dbReference type="Rhea" id="RHEA:16237"/>
        <dbReference type="Rhea" id="RHEA-COMP:10747"/>
        <dbReference type="Rhea" id="RHEA-COMP:10748"/>
        <dbReference type="ChEBI" id="CHEBI:83833"/>
        <dbReference type="ChEBI" id="CHEBI:83834"/>
        <dbReference type="EC" id="5.2.1.8"/>
    </reaction>
</comment>
<accession>A0A8T0E740</accession>
<feature type="compositionally biased region" description="Basic and acidic residues" evidence="9">
    <location>
        <begin position="708"/>
        <end position="773"/>
    </location>
</feature>
<comment type="caution">
    <text evidence="11">The sequence shown here is derived from an EMBL/GenBank/DDBJ whole genome shotgun (WGS) entry which is preliminary data.</text>
</comment>
<dbReference type="GO" id="GO:0005634">
    <property type="term" value="C:nucleus"/>
    <property type="evidence" value="ECO:0007669"/>
    <property type="project" value="UniProtKB-ARBA"/>
</dbReference>
<name>A0A8T0E740_ARGBR</name>
<dbReference type="Gene3D" id="2.40.100.10">
    <property type="entry name" value="Cyclophilin-like"/>
    <property type="match status" value="1"/>
</dbReference>
<evidence type="ECO:0000256" key="9">
    <source>
        <dbReference type="SAM" id="MobiDB-lite"/>
    </source>
</evidence>
<evidence type="ECO:0000256" key="2">
    <source>
        <dbReference type="ARBA" id="ARBA00007365"/>
    </source>
</evidence>
<dbReference type="EMBL" id="JABXBU010002230">
    <property type="protein sequence ID" value="KAF8767140.1"/>
    <property type="molecule type" value="Genomic_DNA"/>
</dbReference>
<feature type="compositionally biased region" description="Polar residues" evidence="9">
    <location>
        <begin position="673"/>
        <end position="682"/>
    </location>
</feature>